<evidence type="ECO:0000256" key="2">
    <source>
        <dbReference type="ARBA" id="ARBA00023235"/>
    </source>
</evidence>
<keyword evidence="3" id="KW-0119">Carbohydrate metabolism</keyword>
<dbReference type="GO" id="GO:0062192">
    <property type="term" value="F:L-rhamnose mutarotase activity"/>
    <property type="evidence" value="ECO:0007669"/>
    <property type="project" value="UniProtKB-UniRule"/>
</dbReference>
<reference evidence="6 7" key="1">
    <citation type="submission" date="2018-12" db="EMBL/GenBank/DDBJ databases">
        <authorList>
            <person name="Yu L."/>
        </authorList>
    </citation>
    <scope>NUCLEOTIDE SEQUENCE [LARGE SCALE GENOMIC DNA]</scope>
    <source>
        <strain evidence="6 7">S5H2222</strain>
    </source>
</reference>
<dbReference type="NCBIfam" id="TIGR02625">
    <property type="entry name" value="YiiL_rotase"/>
    <property type="match status" value="1"/>
</dbReference>
<sequence>MIRKAFLMQVYSEYYDEYKRRHDNLWSEMEEAILQHGAASYSIFLNPNTGQLFAYLEVENEDKWDALANTDICKKWWEYMAPLMETNDDNSPVSIDLKEVFHLSKS</sequence>
<name>A0A3S0HQ42_9BACI</name>
<dbReference type="PANTHER" id="PTHR34389:SF2">
    <property type="entry name" value="L-RHAMNOSE MUTAROTASE"/>
    <property type="match status" value="1"/>
</dbReference>
<dbReference type="AlphaFoldDB" id="A0A3S0HQ42"/>
<organism evidence="6 7">
    <name type="scientific">Lysinibacillus telephonicus</name>
    <dbReference type="NCBI Taxonomy" id="1714840"/>
    <lineage>
        <taxon>Bacteria</taxon>
        <taxon>Bacillati</taxon>
        <taxon>Bacillota</taxon>
        <taxon>Bacilli</taxon>
        <taxon>Bacillales</taxon>
        <taxon>Bacillaceae</taxon>
        <taxon>Lysinibacillus</taxon>
    </lineage>
</organism>
<dbReference type="InterPro" id="IPR008000">
    <property type="entry name" value="Rham/fucose_mutarotase"/>
</dbReference>
<proteinExistence type="inferred from homology"/>
<comment type="caution">
    <text evidence="6">The sequence shown here is derived from an EMBL/GenBank/DDBJ whole genome shotgun (WGS) entry which is preliminary data.</text>
</comment>
<gene>
    <name evidence="6" type="primary">rhaM</name>
    <name evidence="6" type="ORF">EKG35_00980</name>
</gene>
<keyword evidence="2 6" id="KW-0413">Isomerase</keyword>
<dbReference type="InterPro" id="IPR011008">
    <property type="entry name" value="Dimeric_a/b-barrel"/>
</dbReference>
<dbReference type="Proteomes" id="UP000276349">
    <property type="component" value="Unassembled WGS sequence"/>
</dbReference>
<evidence type="ECO:0000256" key="1">
    <source>
        <dbReference type="ARBA" id="ARBA00022490"/>
    </source>
</evidence>
<evidence type="ECO:0000256" key="3">
    <source>
        <dbReference type="ARBA" id="ARBA00023277"/>
    </source>
</evidence>
<protein>
    <recommendedName>
        <fullName evidence="5">L-rhamnose mutarotase</fullName>
        <ecNumber evidence="5">5.1.3.32</ecNumber>
    </recommendedName>
</protein>
<dbReference type="EC" id="5.1.3.32" evidence="5"/>
<dbReference type="InterPro" id="IPR013448">
    <property type="entry name" value="L-rhamnose_mutarotase"/>
</dbReference>
<evidence type="ECO:0000313" key="7">
    <source>
        <dbReference type="Proteomes" id="UP000276349"/>
    </source>
</evidence>
<dbReference type="HAMAP" id="MF_01663">
    <property type="entry name" value="L_rham_rotase"/>
    <property type="match status" value="1"/>
</dbReference>
<dbReference type="GO" id="GO:0005737">
    <property type="term" value="C:cytoplasm"/>
    <property type="evidence" value="ECO:0007669"/>
    <property type="project" value="InterPro"/>
</dbReference>
<dbReference type="Pfam" id="PF05336">
    <property type="entry name" value="rhaM"/>
    <property type="match status" value="1"/>
</dbReference>
<keyword evidence="7" id="KW-1185">Reference proteome</keyword>
<accession>A0A3S0HQ42</accession>
<dbReference type="SUPFAM" id="SSF54909">
    <property type="entry name" value="Dimeric alpha+beta barrel"/>
    <property type="match status" value="1"/>
</dbReference>
<dbReference type="RefSeq" id="WP_126292440.1">
    <property type="nucleotide sequence ID" value="NZ_CP155468.1"/>
</dbReference>
<evidence type="ECO:0000313" key="6">
    <source>
        <dbReference type="EMBL" id="RTQ96256.1"/>
    </source>
</evidence>
<dbReference type="PANTHER" id="PTHR34389">
    <property type="entry name" value="L-RHAMNOSE MUTAROTASE"/>
    <property type="match status" value="1"/>
</dbReference>
<dbReference type="GO" id="GO:0019301">
    <property type="term" value="P:rhamnose catabolic process"/>
    <property type="evidence" value="ECO:0007669"/>
    <property type="project" value="UniProtKB-UniRule"/>
</dbReference>
<dbReference type="OrthoDB" id="9799608at2"/>
<keyword evidence="1" id="KW-0963">Cytoplasm</keyword>
<evidence type="ECO:0000256" key="4">
    <source>
        <dbReference type="ARBA" id="ARBA00023308"/>
    </source>
</evidence>
<dbReference type="Gene3D" id="3.30.70.100">
    <property type="match status" value="1"/>
</dbReference>
<keyword evidence="4" id="KW-0684">Rhamnose metabolism</keyword>
<dbReference type="EMBL" id="RXNR01000002">
    <property type="protein sequence ID" value="RTQ96256.1"/>
    <property type="molecule type" value="Genomic_DNA"/>
</dbReference>
<evidence type="ECO:0000256" key="5">
    <source>
        <dbReference type="NCBIfam" id="TIGR02625"/>
    </source>
</evidence>